<comment type="caution">
    <text evidence="2">The sequence shown here is derived from an EMBL/GenBank/DDBJ whole genome shotgun (WGS) entry which is preliminary data.</text>
</comment>
<organism evidence="2 3">
    <name type="scientific">Stylosanthes scabra</name>
    <dbReference type="NCBI Taxonomy" id="79078"/>
    <lineage>
        <taxon>Eukaryota</taxon>
        <taxon>Viridiplantae</taxon>
        <taxon>Streptophyta</taxon>
        <taxon>Embryophyta</taxon>
        <taxon>Tracheophyta</taxon>
        <taxon>Spermatophyta</taxon>
        <taxon>Magnoliopsida</taxon>
        <taxon>eudicotyledons</taxon>
        <taxon>Gunneridae</taxon>
        <taxon>Pentapetalae</taxon>
        <taxon>rosids</taxon>
        <taxon>fabids</taxon>
        <taxon>Fabales</taxon>
        <taxon>Fabaceae</taxon>
        <taxon>Papilionoideae</taxon>
        <taxon>50 kb inversion clade</taxon>
        <taxon>dalbergioids sensu lato</taxon>
        <taxon>Dalbergieae</taxon>
        <taxon>Pterocarpus clade</taxon>
        <taxon>Stylosanthes</taxon>
    </lineage>
</organism>
<feature type="region of interest" description="Disordered" evidence="1">
    <location>
        <begin position="1"/>
        <end position="24"/>
    </location>
</feature>
<sequence length="97" mass="10334">MARRQLMGSERFGGRRQKRTSTSLDVERREVGLAEGVGGNVVVAPLSFYGDLTSTIAPSTAVSSTPSTMDDVFSVASIDLIDTATSLHQHHGRGCPK</sequence>
<accession>A0ABU6QIQ4</accession>
<name>A0ABU6QIQ4_9FABA</name>
<evidence type="ECO:0000313" key="2">
    <source>
        <dbReference type="EMBL" id="MED6111371.1"/>
    </source>
</evidence>
<dbReference type="EMBL" id="JASCZI010000369">
    <property type="protein sequence ID" value="MED6111371.1"/>
    <property type="molecule type" value="Genomic_DNA"/>
</dbReference>
<evidence type="ECO:0000313" key="3">
    <source>
        <dbReference type="Proteomes" id="UP001341840"/>
    </source>
</evidence>
<gene>
    <name evidence="2" type="ORF">PIB30_051719</name>
</gene>
<reference evidence="2 3" key="1">
    <citation type="journal article" date="2023" name="Plants (Basel)">
        <title>Bridging the Gap: Combining Genomics and Transcriptomics Approaches to Understand Stylosanthes scabra, an Orphan Legume from the Brazilian Caatinga.</title>
        <authorList>
            <person name="Ferreira-Neto J.R.C."/>
            <person name="da Silva M.D."/>
            <person name="Binneck E."/>
            <person name="de Melo N.F."/>
            <person name="da Silva R.H."/>
            <person name="de Melo A.L.T.M."/>
            <person name="Pandolfi V."/>
            <person name="Bustamante F.O."/>
            <person name="Brasileiro-Vidal A.C."/>
            <person name="Benko-Iseppon A.M."/>
        </authorList>
    </citation>
    <scope>NUCLEOTIDE SEQUENCE [LARGE SCALE GENOMIC DNA]</scope>
    <source>
        <tissue evidence="2">Leaves</tissue>
    </source>
</reference>
<evidence type="ECO:0000256" key="1">
    <source>
        <dbReference type="SAM" id="MobiDB-lite"/>
    </source>
</evidence>
<protein>
    <submittedName>
        <fullName evidence="2">Uncharacterized protein</fullName>
    </submittedName>
</protein>
<dbReference type="Proteomes" id="UP001341840">
    <property type="component" value="Unassembled WGS sequence"/>
</dbReference>
<keyword evidence="3" id="KW-1185">Reference proteome</keyword>
<proteinExistence type="predicted"/>